<dbReference type="SUPFAM" id="SSF47384">
    <property type="entry name" value="Homodimeric domain of signal transducing histidine kinase"/>
    <property type="match status" value="1"/>
</dbReference>
<keyword evidence="7" id="KW-0067">ATP-binding</keyword>
<dbReference type="InterPro" id="IPR004358">
    <property type="entry name" value="Sig_transdc_His_kin-like_C"/>
</dbReference>
<dbReference type="InterPro" id="IPR029016">
    <property type="entry name" value="GAF-like_dom_sf"/>
</dbReference>
<dbReference type="GO" id="GO:0000155">
    <property type="term" value="F:phosphorelay sensor kinase activity"/>
    <property type="evidence" value="ECO:0007669"/>
    <property type="project" value="InterPro"/>
</dbReference>
<dbReference type="NCBIfam" id="TIGR00229">
    <property type="entry name" value="sensory_box"/>
    <property type="match status" value="1"/>
</dbReference>
<keyword evidence="6" id="KW-0418">Kinase</keyword>
<keyword evidence="9" id="KW-0472">Membrane</keyword>
<dbReference type="OrthoDB" id="505470at2"/>
<dbReference type="Pfam" id="PF00512">
    <property type="entry name" value="HisKA"/>
    <property type="match status" value="1"/>
</dbReference>
<keyword evidence="3" id="KW-0597">Phosphoprotein</keyword>
<comment type="catalytic activity">
    <reaction evidence="1">
        <text>ATP + protein L-histidine = ADP + protein N-phospho-L-histidine.</text>
        <dbReference type="EC" id="2.7.13.3"/>
    </reaction>
</comment>
<evidence type="ECO:0000256" key="7">
    <source>
        <dbReference type="ARBA" id="ARBA00022840"/>
    </source>
</evidence>
<dbReference type="InterPro" id="IPR000014">
    <property type="entry name" value="PAS"/>
</dbReference>
<dbReference type="PANTHER" id="PTHR43065">
    <property type="entry name" value="SENSOR HISTIDINE KINASE"/>
    <property type="match status" value="1"/>
</dbReference>
<dbReference type="InterPro" id="IPR036097">
    <property type="entry name" value="HisK_dim/P_sf"/>
</dbReference>
<gene>
    <name evidence="12" type="ORF">F9B85_13455</name>
</gene>
<dbReference type="Gene3D" id="3.30.450.40">
    <property type="match status" value="1"/>
</dbReference>
<dbReference type="PROSITE" id="PS50109">
    <property type="entry name" value="HIS_KIN"/>
    <property type="match status" value="1"/>
</dbReference>
<keyword evidence="9" id="KW-0812">Transmembrane</keyword>
<evidence type="ECO:0000313" key="13">
    <source>
        <dbReference type="Proteomes" id="UP000468766"/>
    </source>
</evidence>
<dbReference type="EC" id="2.7.13.3" evidence="2"/>
<feature type="domain" description="PAS" evidence="11">
    <location>
        <begin position="423"/>
        <end position="494"/>
    </location>
</feature>
<dbReference type="PRINTS" id="PR00344">
    <property type="entry name" value="BCTRLSENSOR"/>
</dbReference>
<dbReference type="AlphaFoldDB" id="A0A6I0ENC7"/>
<evidence type="ECO:0000256" key="4">
    <source>
        <dbReference type="ARBA" id="ARBA00022679"/>
    </source>
</evidence>
<dbReference type="Pfam" id="PF02518">
    <property type="entry name" value="HATPase_c"/>
    <property type="match status" value="1"/>
</dbReference>
<evidence type="ECO:0000256" key="2">
    <source>
        <dbReference type="ARBA" id="ARBA00012438"/>
    </source>
</evidence>
<dbReference type="SUPFAM" id="SSF55874">
    <property type="entry name" value="ATPase domain of HSP90 chaperone/DNA topoisomerase II/histidine kinase"/>
    <property type="match status" value="1"/>
</dbReference>
<organism evidence="12 13">
    <name type="scientific">Heliorestis acidaminivorans</name>
    <dbReference type="NCBI Taxonomy" id="553427"/>
    <lineage>
        <taxon>Bacteria</taxon>
        <taxon>Bacillati</taxon>
        <taxon>Bacillota</taxon>
        <taxon>Clostridia</taxon>
        <taxon>Eubacteriales</taxon>
        <taxon>Heliobacteriaceae</taxon>
        <taxon>Heliorestis</taxon>
    </lineage>
</organism>
<dbReference type="CDD" id="cd00082">
    <property type="entry name" value="HisKA"/>
    <property type="match status" value="1"/>
</dbReference>
<evidence type="ECO:0000256" key="6">
    <source>
        <dbReference type="ARBA" id="ARBA00022777"/>
    </source>
</evidence>
<keyword evidence="5" id="KW-0547">Nucleotide-binding</keyword>
<feature type="transmembrane region" description="Helical" evidence="9">
    <location>
        <begin position="20"/>
        <end position="39"/>
    </location>
</feature>
<dbReference type="Pfam" id="PF13185">
    <property type="entry name" value="GAF_2"/>
    <property type="match status" value="1"/>
</dbReference>
<dbReference type="InterPro" id="IPR003018">
    <property type="entry name" value="GAF"/>
</dbReference>
<accession>A0A6I0ENC7</accession>
<feature type="transmembrane region" description="Helical" evidence="9">
    <location>
        <begin position="200"/>
        <end position="220"/>
    </location>
</feature>
<reference evidence="12 13" key="1">
    <citation type="submission" date="2019-10" db="EMBL/GenBank/DDBJ databases">
        <title>Whole-genome sequence of the extremophile Heliorestis acidaminivorans DSM 24790.</title>
        <authorList>
            <person name="Kyndt J.A."/>
            <person name="Meyer T.E."/>
        </authorList>
    </citation>
    <scope>NUCLEOTIDE SEQUENCE [LARGE SCALE GENOMIC DNA]</scope>
    <source>
        <strain evidence="12 13">DSM 24790</strain>
    </source>
</reference>
<dbReference type="Proteomes" id="UP000468766">
    <property type="component" value="Unassembled WGS sequence"/>
</dbReference>
<dbReference type="InterPro" id="IPR005467">
    <property type="entry name" value="His_kinase_dom"/>
</dbReference>
<feature type="domain" description="Histidine kinase" evidence="10">
    <location>
        <begin position="565"/>
        <end position="769"/>
    </location>
</feature>
<evidence type="ECO:0000259" key="11">
    <source>
        <dbReference type="PROSITE" id="PS50112"/>
    </source>
</evidence>
<dbReference type="SMART" id="SM00065">
    <property type="entry name" value="GAF"/>
    <property type="match status" value="1"/>
</dbReference>
<dbReference type="SUPFAM" id="SSF55781">
    <property type="entry name" value="GAF domain-like"/>
    <property type="match status" value="1"/>
</dbReference>
<dbReference type="PROSITE" id="PS50112">
    <property type="entry name" value="PAS"/>
    <property type="match status" value="1"/>
</dbReference>
<dbReference type="Gene3D" id="3.30.565.10">
    <property type="entry name" value="Histidine kinase-like ATPase, C-terminal domain"/>
    <property type="match status" value="1"/>
</dbReference>
<proteinExistence type="predicted"/>
<dbReference type="GO" id="GO:0005524">
    <property type="term" value="F:ATP binding"/>
    <property type="evidence" value="ECO:0007669"/>
    <property type="project" value="UniProtKB-KW"/>
</dbReference>
<keyword evidence="13" id="KW-1185">Reference proteome</keyword>
<dbReference type="Gene3D" id="3.30.450.20">
    <property type="entry name" value="PAS domain"/>
    <property type="match status" value="1"/>
</dbReference>
<dbReference type="InterPro" id="IPR036890">
    <property type="entry name" value="HATPase_C_sf"/>
</dbReference>
<dbReference type="CDD" id="cd00130">
    <property type="entry name" value="PAS"/>
    <property type="match status" value="1"/>
</dbReference>
<dbReference type="EMBL" id="WBXO01000014">
    <property type="protein sequence ID" value="KAB2951206.1"/>
    <property type="molecule type" value="Genomic_DNA"/>
</dbReference>
<dbReference type="InterPro" id="IPR003661">
    <property type="entry name" value="HisK_dim/P_dom"/>
</dbReference>
<evidence type="ECO:0000256" key="3">
    <source>
        <dbReference type="ARBA" id="ARBA00022553"/>
    </source>
</evidence>
<protein>
    <recommendedName>
        <fullName evidence="2">histidine kinase</fullName>
        <ecNumber evidence="2">2.7.13.3</ecNumber>
    </recommendedName>
</protein>
<dbReference type="InterPro" id="IPR035965">
    <property type="entry name" value="PAS-like_dom_sf"/>
</dbReference>
<name>A0A6I0ENC7_9FIRM</name>
<evidence type="ECO:0000313" key="12">
    <source>
        <dbReference type="EMBL" id="KAB2951206.1"/>
    </source>
</evidence>
<dbReference type="RefSeq" id="WP_151621744.1">
    <property type="nucleotide sequence ID" value="NZ_WBXO01000014.1"/>
</dbReference>
<evidence type="ECO:0000256" key="5">
    <source>
        <dbReference type="ARBA" id="ARBA00022741"/>
    </source>
</evidence>
<keyword evidence="4" id="KW-0808">Transferase</keyword>
<comment type="caution">
    <text evidence="12">The sequence shown here is derived from an EMBL/GenBank/DDBJ whole genome shotgun (WGS) entry which is preliminary data.</text>
</comment>
<dbReference type="SUPFAM" id="SSF55785">
    <property type="entry name" value="PYP-like sensor domain (PAS domain)"/>
    <property type="match status" value="1"/>
</dbReference>
<keyword evidence="9" id="KW-1133">Transmembrane helix</keyword>
<dbReference type="InterPro" id="IPR003594">
    <property type="entry name" value="HATPase_dom"/>
</dbReference>
<dbReference type="Gene3D" id="1.10.287.130">
    <property type="match status" value="1"/>
</dbReference>
<evidence type="ECO:0000256" key="1">
    <source>
        <dbReference type="ARBA" id="ARBA00000085"/>
    </source>
</evidence>
<evidence type="ECO:0000256" key="8">
    <source>
        <dbReference type="ARBA" id="ARBA00023012"/>
    </source>
</evidence>
<dbReference type="PANTHER" id="PTHR43065:SF46">
    <property type="entry name" value="C4-DICARBOXYLATE TRANSPORT SENSOR PROTEIN DCTB"/>
    <property type="match status" value="1"/>
</dbReference>
<dbReference type="SMART" id="SM00388">
    <property type="entry name" value="HisKA"/>
    <property type="match status" value="1"/>
</dbReference>
<keyword evidence="8" id="KW-0902">Two-component regulatory system</keyword>
<sequence>MLKLKNLKLSTLPLTKKIHLWIIFLILLPTVLLALLIPFTSIQQQKKLLNEQLLDESILLATVVSNEKFMDISWEIDQKLDKEEQIHLLNQKLQGILEMFPNDKIGRGYYSIALDSIVAISPNFSKDLLVSISHDHLPYFEVYDSGEVAVGTFETSLGWDGKSITYAVAPIILDGQIVGHSWATTTLEHIYLTALKNGSFILLVGLLLYALLFLSSVHFIKKIKNEMTDFAETVINKGKINSEVNVMPELNLVLNRIQKHDACLKALLHIHTNDEQDVITSTNYIIKEIMKITKSPLCTIGYLEESEGKIINYIWPEEVAIQCKLKGTHGRRSLRNGGIWTKVINEKKPLLINDFEQSNSNKSSYPQGHVAINRLMAFPVMEQGKVVMVSMVANKKEEYTETDFKITEAILIGLWKAIKRKETEEKYKKIFNNSSAIMSLRRLSDGKIIEVNDQYLKTLSYSRDELIGKSYSEIEGEDGSEEVFKILKHKQQIGEPIKEQGNNIEVILKNKAGESLQGIASFDVIKIAEQEYLLTIVKDITLLKQYEEELKRLDRLNIIGQMAAGIGHEIRNPMATVRGFLQLLQRKEKYADEKAYFDLMVTELDRANEIITEFLSLSKKEPDSLELKSLNEILTTMYPLIEAYAFQQDKQIRLIAGNIPPIYVNEKEIHQLLLNLVRNALEASPLRGIVTLKTEVLHDEVILTVKDRGKGIDPTILKKIGTPFFTTKEKGTGLGLAVSYSIVERHKGKVFVESSEKGSVFKIHFPLPAKVDKLENSA</sequence>
<dbReference type="SMART" id="SM00091">
    <property type="entry name" value="PAS"/>
    <property type="match status" value="1"/>
</dbReference>
<dbReference type="Pfam" id="PF13426">
    <property type="entry name" value="PAS_9"/>
    <property type="match status" value="1"/>
</dbReference>
<evidence type="ECO:0000256" key="9">
    <source>
        <dbReference type="SAM" id="Phobius"/>
    </source>
</evidence>
<evidence type="ECO:0000259" key="10">
    <source>
        <dbReference type="PROSITE" id="PS50109"/>
    </source>
</evidence>
<dbReference type="SMART" id="SM00387">
    <property type="entry name" value="HATPase_c"/>
    <property type="match status" value="1"/>
</dbReference>